<accession>A0AA36FTM4</accession>
<dbReference type="EMBL" id="CATQJA010001274">
    <property type="protein sequence ID" value="CAJ0566558.1"/>
    <property type="molecule type" value="Genomic_DNA"/>
</dbReference>
<keyword evidence="2" id="KW-1185">Reference proteome</keyword>
<name>A0AA36FTM4_9BILA</name>
<gene>
    <name evidence="1" type="ORF">MSPICULIGERA_LOCUS5156</name>
</gene>
<dbReference type="Proteomes" id="UP001177023">
    <property type="component" value="Unassembled WGS sequence"/>
</dbReference>
<sequence>MIGQEDGVIWRSLRARGLCYTPHDDKKERLVCLSICGVDDPATVVRATNAALGYASLDVHHATLISQLTSGNPSPPLDPGAVCREVLKGRDCDMVKAAEELVGRILKSSWHVAGPETIVIQAEPFLTKRAKKADAKPGPEQSEA</sequence>
<dbReference type="AlphaFoldDB" id="A0AA36FTM4"/>
<comment type="caution">
    <text evidence="1">The sequence shown here is derived from an EMBL/GenBank/DDBJ whole genome shotgun (WGS) entry which is preliminary data.</text>
</comment>
<reference evidence="1" key="1">
    <citation type="submission" date="2023-06" db="EMBL/GenBank/DDBJ databases">
        <authorList>
            <person name="Delattre M."/>
        </authorList>
    </citation>
    <scope>NUCLEOTIDE SEQUENCE</scope>
    <source>
        <strain evidence="1">AF72</strain>
    </source>
</reference>
<feature type="non-terminal residue" evidence="1">
    <location>
        <position position="1"/>
    </location>
</feature>
<evidence type="ECO:0000313" key="2">
    <source>
        <dbReference type="Proteomes" id="UP001177023"/>
    </source>
</evidence>
<organism evidence="1 2">
    <name type="scientific">Mesorhabditis spiculigera</name>
    <dbReference type="NCBI Taxonomy" id="96644"/>
    <lineage>
        <taxon>Eukaryota</taxon>
        <taxon>Metazoa</taxon>
        <taxon>Ecdysozoa</taxon>
        <taxon>Nematoda</taxon>
        <taxon>Chromadorea</taxon>
        <taxon>Rhabditida</taxon>
        <taxon>Rhabditina</taxon>
        <taxon>Rhabditomorpha</taxon>
        <taxon>Rhabditoidea</taxon>
        <taxon>Rhabditidae</taxon>
        <taxon>Mesorhabditinae</taxon>
        <taxon>Mesorhabditis</taxon>
    </lineage>
</organism>
<proteinExistence type="predicted"/>
<protein>
    <submittedName>
        <fullName evidence="1">Uncharacterized protein</fullName>
    </submittedName>
</protein>
<evidence type="ECO:0000313" key="1">
    <source>
        <dbReference type="EMBL" id="CAJ0566558.1"/>
    </source>
</evidence>